<comment type="similarity">
    <text evidence="3">Belongs to the HARBI1 family.</text>
</comment>
<dbReference type="AlphaFoldDB" id="A0A151ICN5"/>
<keyword evidence="5" id="KW-0479">Metal-binding</keyword>
<proteinExistence type="inferred from homology"/>
<organism evidence="9 10">
    <name type="scientific">Cyphomyrmex costatus</name>
    <dbReference type="NCBI Taxonomy" id="456900"/>
    <lineage>
        <taxon>Eukaryota</taxon>
        <taxon>Metazoa</taxon>
        <taxon>Ecdysozoa</taxon>
        <taxon>Arthropoda</taxon>
        <taxon>Hexapoda</taxon>
        <taxon>Insecta</taxon>
        <taxon>Pterygota</taxon>
        <taxon>Neoptera</taxon>
        <taxon>Endopterygota</taxon>
        <taxon>Hymenoptera</taxon>
        <taxon>Apocrita</taxon>
        <taxon>Aculeata</taxon>
        <taxon>Formicoidea</taxon>
        <taxon>Formicidae</taxon>
        <taxon>Myrmicinae</taxon>
        <taxon>Cyphomyrmex</taxon>
    </lineage>
</organism>
<evidence type="ECO:0000256" key="1">
    <source>
        <dbReference type="ARBA" id="ARBA00001968"/>
    </source>
</evidence>
<dbReference type="InterPro" id="IPR027806">
    <property type="entry name" value="HARBI1_dom"/>
</dbReference>
<evidence type="ECO:0000256" key="2">
    <source>
        <dbReference type="ARBA" id="ARBA00004123"/>
    </source>
</evidence>
<feature type="domain" description="DDE Tnp4" evidence="8">
    <location>
        <begin position="108"/>
        <end position="267"/>
    </location>
</feature>
<dbReference type="PANTHER" id="PTHR22930:SF269">
    <property type="entry name" value="NUCLEASE HARBI1-LIKE PROTEIN"/>
    <property type="match status" value="1"/>
</dbReference>
<keyword evidence="10" id="KW-1185">Reference proteome</keyword>
<evidence type="ECO:0000313" key="10">
    <source>
        <dbReference type="Proteomes" id="UP000078542"/>
    </source>
</evidence>
<gene>
    <name evidence="9" type="ORF">ALC62_11462</name>
</gene>
<comment type="subcellular location">
    <subcellularLocation>
        <location evidence="2">Nucleus</location>
    </subcellularLocation>
</comment>
<dbReference type="InterPro" id="IPR045249">
    <property type="entry name" value="HARBI1-like"/>
</dbReference>
<dbReference type="EMBL" id="KQ978028">
    <property type="protein sequence ID" value="KYM97847.1"/>
    <property type="molecule type" value="Genomic_DNA"/>
</dbReference>
<dbReference type="PANTHER" id="PTHR22930">
    <property type="match status" value="1"/>
</dbReference>
<dbReference type="STRING" id="456900.A0A151ICN5"/>
<evidence type="ECO:0000259" key="8">
    <source>
        <dbReference type="Pfam" id="PF13359"/>
    </source>
</evidence>
<dbReference type="GO" id="GO:0004518">
    <property type="term" value="F:nuclease activity"/>
    <property type="evidence" value="ECO:0007669"/>
    <property type="project" value="UniProtKB-KW"/>
</dbReference>
<keyword evidence="6" id="KW-0378">Hydrolase</keyword>
<evidence type="ECO:0000256" key="6">
    <source>
        <dbReference type="ARBA" id="ARBA00022801"/>
    </source>
</evidence>
<evidence type="ECO:0000313" key="9">
    <source>
        <dbReference type="EMBL" id="KYM97847.1"/>
    </source>
</evidence>
<accession>A0A151ICN5</accession>
<dbReference type="GO" id="GO:0005634">
    <property type="term" value="C:nucleus"/>
    <property type="evidence" value="ECO:0007669"/>
    <property type="project" value="UniProtKB-SubCell"/>
</dbReference>
<keyword evidence="7" id="KW-0539">Nucleus</keyword>
<dbReference type="GO" id="GO:0016787">
    <property type="term" value="F:hydrolase activity"/>
    <property type="evidence" value="ECO:0007669"/>
    <property type="project" value="UniProtKB-KW"/>
</dbReference>
<sequence length="294" mass="33805">MTGCSTPDCNNSKQTNFREPICPRTKLYLTLRYLATGDKMASIAFTFRIGRSTVSTIIADTCEYLWQALKNEMFIPSEDNWKEITKEFYTHWNFPHYSLINKYFNFYAPPKSGSTFYNYKGSHSINLMAVASALYRFLLVDIGAEGRHSGVFKNSLMGQLFADYKLYLPLPSLIVENGDPMPYVLVADEAFQLTNYTMRPYPGKILTYDRRIFNYRLSRARRVVENTFGIKLVKRYLNGGTMKNFRKINTLLQTAEKIVKACVVLHNFLMNKLLYCRPGFADSVQTDGTINSGE</sequence>
<dbReference type="Proteomes" id="UP000078542">
    <property type="component" value="Unassembled WGS sequence"/>
</dbReference>
<keyword evidence="4" id="KW-0540">Nuclease</keyword>
<dbReference type="GO" id="GO:0046872">
    <property type="term" value="F:metal ion binding"/>
    <property type="evidence" value="ECO:0007669"/>
    <property type="project" value="UniProtKB-KW"/>
</dbReference>
<evidence type="ECO:0000256" key="5">
    <source>
        <dbReference type="ARBA" id="ARBA00022723"/>
    </source>
</evidence>
<reference evidence="9 10" key="1">
    <citation type="submission" date="2016-03" db="EMBL/GenBank/DDBJ databases">
        <title>Cyphomyrmex costatus WGS genome.</title>
        <authorList>
            <person name="Nygaard S."/>
            <person name="Hu H."/>
            <person name="Boomsma J."/>
            <person name="Zhang G."/>
        </authorList>
    </citation>
    <scope>NUCLEOTIDE SEQUENCE [LARGE SCALE GENOMIC DNA]</scope>
    <source>
        <strain evidence="9">MS0001</strain>
        <tissue evidence="9">Whole body</tissue>
    </source>
</reference>
<evidence type="ECO:0000256" key="4">
    <source>
        <dbReference type="ARBA" id="ARBA00022722"/>
    </source>
</evidence>
<dbReference type="Pfam" id="PF13359">
    <property type="entry name" value="DDE_Tnp_4"/>
    <property type="match status" value="1"/>
</dbReference>
<protein>
    <recommendedName>
        <fullName evidence="8">DDE Tnp4 domain-containing protein</fullName>
    </recommendedName>
</protein>
<comment type="cofactor">
    <cofactor evidence="1">
        <name>a divalent metal cation</name>
        <dbReference type="ChEBI" id="CHEBI:60240"/>
    </cofactor>
</comment>
<evidence type="ECO:0000256" key="3">
    <source>
        <dbReference type="ARBA" id="ARBA00006958"/>
    </source>
</evidence>
<evidence type="ECO:0000256" key="7">
    <source>
        <dbReference type="ARBA" id="ARBA00023242"/>
    </source>
</evidence>
<name>A0A151ICN5_9HYME</name>